<keyword evidence="1" id="KW-0472">Membrane</keyword>
<dbReference type="AlphaFoldDB" id="M6V825"/>
<sequence length="42" mass="5253">MKQFIQLNYGIFQQLYSIKLILILYFQENDSFRKIRIKRTKL</sequence>
<feature type="transmembrane region" description="Helical" evidence="1">
    <location>
        <begin position="6"/>
        <end position="26"/>
    </location>
</feature>
<dbReference type="EMBL" id="AKWD02000043">
    <property type="protein sequence ID" value="EMO53557.1"/>
    <property type="molecule type" value="Genomic_DNA"/>
</dbReference>
<protein>
    <submittedName>
        <fullName evidence="2">Uncharacterized protein</fullName>
    </submittedName>
</protein>
<organism evidence="2 3">
    <name type="scientific">Leptospira noguchii</name>
    <dbReference type="NCBI Taxonomy" id="28182"/>
    <lineage>
        <taxon>Bacteria</taxon>
        <taxon>Pseudomonadati</taxon>
        <taxon>Spirochaetota</taxon>
        <taxon>Spirochaetia</taxon>
        <taxon>Leptospirales</taxon>
        <taxon>Leptospiraceae</taxon>
        <taxon>Leptospira</taxon>
    </lineage>
</organism>
<dbReference type="Proteomes" id="UP000012112">
    <property type="component" value="Unassembled WGS sequence"/>
</dbReference>
<evidence type="ECO:0000313" key="3">
    <source>
        <dbReference type="Proteomes" id="UP000012112"/>
    </source>
</evidence>
<name>M6V825_9LEPT</name>
<comment type="caution">
    <text evidence="2">The sequence shown here is derived from an EMBL/GenBank/DDBJ whole genome shotgun (WGS) entry which is preliminary data.</text>
</comment>
<reference evidence="2 3" key="1">
    <citation type="submission" date="2013-01" db="EMBL/GenBank/DDBJ databases">
        <authorList>
            <person name="Harkins D.M."/>
            <person name="Durkin A.S."/>
            <person name="Brinkac L.M."/>
            <person name="Haft D.H."/>
            <person name="Selengut J.D."/>
            <person name="Sanka R."/>
            <person name="DePew J."/>
            <person name="Purushe J."/>
            <person name="Matthias M.A."/>
            <person name="Vinetz J.M."/>
            <person name="Sutton G.G."/>
            <person name="Nierman W.C."/>
            <person name="Fouts D.E."/>
        </authorList>
    </citation>
    <scope>NUCLEOTIDE SEQUENCE [LARGE SCALE GENOMIC DNA]</scope>
    <source>
        <strain evidence="2 3">HAI1536</strain>
    </source>
</reference>
<proteinExistence type="predicted"/>
<accession>M6V825</accession>
<keyword evidence="1" id="KW-1133">Transmembrane helix</keyword>
<keyword evidence="1" id="KW-0812">Transmembrane</keyword>
<evidence type="ECO:0000313" key="2">
    <source>
        <dbReference type="EMBL" id="EMO53557.1"/>
    </source>
</evidence>
<gene>
    <name evidence="2" type="ORF">LEP1GSC172_2084</name>
</gene>
<evidence type="ECO:0000256" key="1">
    <source>
        <dbReference type="SAM" id="Phobius"/>
    </source>
</evidence>